<reference evidence="1 3" key="2">
    <citation type="submission" date="2018-08" db="EMBL/GenBank/DDBJ databases">
        <title>Aphanomyces genome sequencing and annotation.</title>
        <authorList>
            <person name="Minardi D."/>
            <person name="Oidtmann B."/>
            <person name="Van Der Giezen M."/>
            <person name="Studholme D.J."/>
        </authorList>
    </citation>
    <scope>NUCLEOTIDE SEQUENCE [LARGE SCALE GENOMIC DNA]</scope>
    <source>
        <strain evidence="1 3">Kv</strain>
    </source>
</reference>
<dbReference type="EMBL" id="QUTI01051894">
    <property type="protein sequence ID" value="RLN99305.1"/>
    <property type="molecule type" value="Genomic_DNA"/>
</dbReference>
<dbReference type="Proteomes" id="UP000265427">
    <property type="component" value="Unassembled WGS sequence"/>
</dbReference>
<sequence>MCSFSILQSHVNNMGGVSSTWYIYSPVGTCTQPSLSSRVCDGVWDGKANTCTIWDPSFTKDKCQIKSDYQWAAKVDQTQPPVTIKQTAAPTPAPTTNPSCACTGGSNCANKVCNSCVINSICTTAFATKEECTMFNNGAYWCK</sequence>
<evidence type="ECO:0000313" key="2">
    <source>
        <dbReference type="EMBL" id="RLN99305.1"/>
    </source>
</evidence>
<dbReference type="AlphaFoldDB" id="A0A396ZP76"/>
<name>A0A396ZP76_APHAT</name>
<dbReference type="VEuPathDB" id="FungiDB:H257_17030"/>
<organism evidence="1 3">
    <name type="scientific">Aphanomyces astaci</name>
    <name type="common">Crayfish plague agent</name>
    <dbReference type="NCBI Taxonomy" id="112090"/>
    <lineage>
        <taxon>Eukaryota</taxon>
        <taxon>Sar</taxon>
        <taxon>Stramenopiles</taxon>
        <taxon>Oomycota</taxon>
        <taxon>Saprolegniomycetes</taxon>
        <taxon>Saprolegniales</taxon>
        <taxon>Verrucalvaceae</taxon>
        <taxon>Aphanomyces</taxon>
    </lineage>
</organism>
<dbReference type="EMBL" id="QUSZ01011353">
    <property type="protein sequence ID" value="RHX97349.1"/>
    <property type="molecule type" value="Genomic_DNA"/>
</dbReference>
<reference evidence="2 4" key="1">
    <citation type="journal article" date="2018" name="J. Invertebr. Pathol.">
        <title>New genotyping method for the causative agent of crayfish plague (Aphanomyces astaci) based on whole genome data.</title>
        <authorList>
            <person name="Minardi D."/>
            <person name="Studholme D.J."/>
            <person name="van der Giezen M."/>
            <person name="Pretto T."/>
            <person name="Oidtmann B."/>
        </authorList>
    </citation>
    <scope>NUCLEOTIDE SEQUENCE [LARGE SCALE GENOMIC DNA]</scope>
    <source>
        <strain evidence="2 4">KB13</strain>
    </source>
</reference>
<evidence type="ECO:0000313" key="1">
    <source>
        <dbReference type="EMBL" id="RHX97349.1"/>
    </source>
</evidence>
<protein>
    <submittedName>
        <fullName evidence="1">Uncharacterized protein</fullName>
    </submittedName>
</protein>
<evidence type="ECO:0000313" key="4">
    <source>
        <dbReference type="Proteomes" id="UP000275652"/>
    </source>
</evidence>
<accession>A0A396ZP76</accession>
<dbReference type="Proteomes" id="UP000275652">
    <property type="component" value="Unassembled WGS sequence"/>
</dbReference>
<comment type="caution">
    <text evidence="1">The sequence shown here is derived from an EMBL/GenBank/DDBJ whole genome shotgun (WGS) entry which is preliminary data.</text>
</comment>
<proteinExistence type="predicted"/>
<gene>
    <name evidence="2" type="ORF">DYB28_009677</name>
    <name evidence="1" type="ORF">DYB36_013953</name>
</gene>
<evidence type="ECO:0000313" key="3">
    <source>
        <dbReference type="Proteomes" id="UP000265427"/>
    </source>
</evidence>